<sequence length="95" mass="11041">MLIREILGKGQNQRQEPREQAKMGRKGGCRRTEYDTLSAPTIERRNRPKTFLSCCTMYHAMWEDLQTQPTTRNTPLGTLHVKQDAHQSNLDLNQD</sequence>
<evidence type="ECO:0000313" key="2">
    <source>
        <dbReference type="EMBL" id="KIN93161.1"/>
    </source>
</evidence>
<accession>A0A0C3J616</accession>
<dbReference type="EMBL" id="KN832209">
    <property type="protein sequence ID" value="KIN93161.1"/>
    <property type="molecule type" value="Genomic_DNA"/>
</dbReference>
<proteinExistence type="predicted"/>
<name>A0A0C3J616_PISTI</name>
<organism evidence="2 3">
    <name type="scientific">Pisolithus tinctorius Marx 270</name>
    <dbReference type="NCBI Taxonomy" id="870435"/>
    <lineage>
        <taxon>Eukaryota</taxon>
        <taxon>Fungi</taxon>
        <taxon>Dikarya</taxon>
        <taxon>Basidiomycota</taxon>
        <taxon>Agaricomycotina</taxon>
        <taxon>Agaricomycetes</taxon>
        <taxon>Agaricomycetidae</taxon>
        <taxon>Boletales</taxon>
        <taxon>Sclerodermatineae</taxon>
        <taxon>Pisolithaceae</taxon>
        <taxon>Pisolithus</taxon>
    </lineage>
</organism>
<reference evidence="3" key="2">
    <citation type="submission" date="2015-01" db="EMBL/GenBank/DDBJ databases">
        <title>Evolutionary Origins and Diversification of the Mycorrhizal Mutualists.</title>
        <authorList>
            <consortium name="DOE Joint Genome Institute"/>
            <consortium name="Mycorrhizal Genomics Consortium"/>
            <person name="Kohler A."/>
            <person name="Kuo A."/>
            <person name="Nagy L.G."/>
            <person name="Floudas D."/>
            <person name="Copeland A."/>
            <person name="Barry K.W."/>
            <person name="Cichocki N."/>
            <person name="Veneault-Fourrey C."/>
            <person name="LaButti K."/>
            <person name="Lindquist E.A."/>
            <person name="Lipzen A."/>
            <person name="Lundell T."/>
            <person name="Morin E."/>
            <person name="Murat C."/>
            <person name="Riley R."/>
            <person name="Ohm R."/>
            <person name="Sun H."/>
            <person name="Tunlid A."/>
            <person name="Henrissat B."/>
            <person name="Grigoriev I.V."/>
            <person name="Hibbett D.S."/>
            <person name="Martin F."/>
        </authorList>
    </citation>
    <scope>NUCLEOTIDE SEQUENCE [LARGE SCALE GENOMIC DNA]</scope>
    <source>
        <strain evidence="3">Marx 270</strain>
    </source>
</reference>
<dbReference type="AlphaFoldDB" id="A0A0C3J616"/>
<reference evidence="2 3" key="1">
    <citation type="submission" date="2014-04" db="EMBL/GenBank/DDBJ databases">
        <authorList>
            <consortium name="DOE Joint Genome Institute"/>
            <person name="Kuo A."/>
            <person name="Kohler A."/>
            <person name="Costa M.D."/>
            <person name="Nagy L.G."/>
            <person name="Floudas D."/>
            <person name="Copeland A."/>
            <person name="Barry K.W."/>
            <person name="Cichocki N."/>
            <person name="Veneault-Fourrey C."/>
            <person name="LaButti K."/>
            <person name="Lindquist E.A."/>
            <person name="Lipzen A."/>
            <person name="Lundell T."/>
            <person name="Morin E."/>
            <person name="Murat C."/>
            <person name="Sun H."/>
            <person name="Tunlid A."/>
            <person name="Henrissat B."/>
            <person name="Grigoriev I.V."/>
            <person name="Hibbett D.S."/>
            <person name="Martin F."/>
            <person name="Nordberg H.P."/>
            <person name="Cantor M.N."/>
            <person name="Hua S.X."/>
        </authorList>
    </citation>
    <scope>NUCLEOTIDE SEQUENCE [LARGE SCALE GENOMIC DNA]</scope>
    <source>
        <strain evidence="2 3">Marx 270</strain>
    </source>
</reference>
<dbReference type="InParanoid" id="A0A0C3J616"/>
<dbReference type="HOGENOM" id="CLU_2373628_0_0_1"/>
<keyword evidence="3" id="KW-1185">Reference proteome</keyword>
<feature type="region of interest" description="Disordered" evidence="1">
    <location>
        <begin position="1"/>
        <end position="31"/>
    </location>
</feature>
<evidence type="ECO:0000313" key="3">
    <source>
        <dbReference type="Proteomes" id="UP000054217"/>
    </source>
</evidence>
<dbReference type="Proteomes" id="UP000054217">
    <property type="component" value="Unassembled WGS sequence"/>
</dbReference>
<gene>
    <name evidence="2" type="ORF">M404DRAFT_542856</name>
</gene>
<protein>
    <submittedName>
        <fullName evidence="2">Uncharacterized protein</fullName>
    </submittedName>
</protein>
<evidence type="ECO:0000256" key="1">
    <source>
        <dbReference type="SAM" id="MobiDB-lite"/>
    </source>
</evidence>